<dbReference type="GO" id="GO:0008233">
    <property type="term" value="F:peptidase activity"/>
    <property type="evidence" value="ECO:0007669"/>
    <property type="project" value="UniProtKB-KW"/>
</dbReference>
<sequence>MTLHEDIRHIFHQIRPLLITCLAVLLPALYVLSGFYSVGTEERGVILRFGKLVDDQVLPGMHYHWPWPVESVRTVPATTLRTLELDFSASAPAQLQPELTTGDEDLVDMALLVQYTIGSPGRYLDSAEAPEALLEQLTRAHTIAYIGAHAIDPLLTVGRTRLQNQLTLDLQRSVESLALGLRVTSVQLRRLEPPPSIKAAFDDVARARSEKQKLIQESAGERNTQLARARSDISALRANAQAQATENLERARGYQERFIANWQAHQEAPALSRQRLYLEHLEGLLGEMQITVLTP</sequence>
<dbReference type="Pfam" id="PF01145">
    <property type="entry name" value="Band_7"/>
    <property type="match status" value="1"/>
</dbReference>
<keyword evidence="3" id="KW-1133">Transmembrane helix</keyword>
<dbReference type="InterPro" id="IPR036013">
    <property type="entry name" value="Band_7/SPFH_dom_sf"/>
</dbReference>
<evidence type="ECO:0000256" key="4">
    <source>
        <dbReference type="SAM" id="Coils"/>
    </source>
</evidence>
<dbReference type="PANTHER" id="PTHR42911">
    <property type="entry name" value="MODULATOR OF FTSH PROTEASE HFLC"/>
    <property type="match status" value="1"/>
</dbReference>
<dbReference type="RefSeq" id="WP_123639093.1">
    <property type="nucleotide sequence ID" value="NZ_RJUK01000002.1"/>
</dbReference>
<evidence type="ECO:0000313" key="7">
    <source>
        <dbReference type="Proteomes" id="UP000273643"/>
    </source>
</evidence>
<keyword evidence="3" id="KW-0812">Transmembrane</keyword>
<dbReference type="SMART" id="SM00244">
    <property type="entry name" value="PHB"/>
    <property type="match status" value="1"/>
</dbReference>
<gene>
    <name evidence="6" type="ORF">EDC38_2691</name>
</gene>
<evidence type="ECO:0000256" key="2">
    <source>
        <dbReference type="ARBA" id="ARBA00006971"/>
    </source>
</evidence>
<dbReference type="OrthoDB" id="9809197at2"/>
<keyword evidence="3" id="KW-0472">Membrane</keyword>
<dbReference type="InterPro" id="IPR010201">
    <property type="entry name" value="HflK"/>
</dbReference>
<dbReference type="Proteomes" id="UP000273643">
    <property type="component" value="Unassembled WGS sequence"/>
</dbReference>
<protein>
    <recommendedName>
        <fullName evidence="3">Protein HflK</fullName>
    </recommendedName>
</protein>
<reference evidence="6 7" key="1">
    <citation type="submission" date="2018-11" db="EMBL/GenBank/DDBJ databases">
        <title>Genomic Encyclopedia of Type Strains, Phase IV (KMG-IV): sequencing the most valuable type-strain genomes for metagenomic binning, comparative biology and taxonomic classification.</title>
        <authorList>
            <person name="Goeker M."/>
        </authorList>
    </citation>
    <scope>NUCLEOTIDE SEQUENCE [LARGE SCALE GENOMIC DNA]</scope>
    <source>
        <strain evidence="6 7">DSM 16974</strain>
    </source>
</reference>
<evidence type="ECO:0000313" key="6">
    <source>
        <dbReference type="EMBL" id="ROQ18464.1"/>
    </source>
</evidence>
<keyword evidence="7" id="KW-1185">Reference proteome</keyword>
<dbReference type="InterPro" id="IPR001107">
    <property type="entry name" value="Band_7"/>
</dbReference>
<keyword evidence="6" id="KW-0645">Protease</keyword>
<proteinExistence type="inferred from homology"/>
<dbReference type="AlphaFoldDB" id="A0A3N1NEY5"/>
<keyword evidence="6" id="KW-0378">Hydrolase</keyword>
<name>A0A3N1NEY5_9GAMM</name>
<dbReference type="GO" id="GO:0016020">
    <property type="term" value="C:membrane"/>
    <property type="evidence" value="ECO:0007669"/>
    <property type="project" value="UniProtKB-SubCell"/>
</dbReference>
<comment type="caution">
    <text evidence="6">The sequence shown here is derived from an EMBL/GenBank/DDBJ whole genome shotgun (WGS) entry which is preliminary data.</text>
</comment>
<comment type="subunit">
    <text evidence="3">HflC and HflK may interact to form a multimeric complex.</text>
</comment>
<dbReference type="SUPFAM" id="SSF117892">
    <property type="entry name" value="Band 7/SPFH domain"/>
    <property type="match status" value="1"/>
</dbReference>
<comment type="function">
    <text evidence="3">HflC and HflK could encode or regulate a protease.</text>
</comment>
<feature type="transmembrane region" description="Helical" evidence="3">
    <location>
        <begin position="17"/>
        <end position="38"/>
    </location>
</feature>
<dbReference type="CDD" id="cd03404">
    <property type="entry name" value="SPFH_HflK"/>
    <property type="match status" value="1"/>
</dbReference>
<accession>A0A3N1NEY5</accession>
<dbReference type="PANTHER" id="PTHR42911:SF2">
    <property type="entry name" value="PROHIBITIN FAMILY PROTEIN"/>
    <property type="match status" value="1"/>
</dbReference>
<comment type="similarity">
    <text evidence="2 3">Belongs to the band 7/mec-2 family. HflK subfamily.</text>
</comment>
<evidence type="ECO:0000259" key="5">
    <source>
        <dbReference type="SMART" id="SM00244"/>
    </source>
</evidence>
<dbReference type="NCBIfam" id="TIGR01933">
    <property type="entry name" value="hflK"/>
    <property type="match status" value="1"/>
</dbReference>
<keyword evidence="4" id="KW-0175">Coiled coil</keyword>
<evidence type="ECO:0000256" key="3">
    <source>
        <dbReference type="RuleBase" id="RU364113"/>
    </source>
</evidence>
<feature type="coiled-coil region" evidence="4">
    <location>
        <begin position="197"/>
        <end position="246"/>
    </location>
</feature>
<feature type="domain" description="Band 7" evidence="5">
    <location>
        <begin position="33"/>
        <end position="205"/>
    </location>
</feature>
<dbReference type="Gene3D" id="3.30.479.30">
    <property type="entry name" value="Band 7 domain"/>
    <property type="match status" value="1"/>
</dbReference>
<dbReference type="EMBL" id="RJUK01000002">
    <property type="protein sequence ID" value="ROQ18464.1"/>
    <property type="molecule type" value="Genomic_DNA"/>
</dbReference>
<evidence type="ECO:0000256" key="1">
    <source>
        <dbReference type="ARBA" id="ARBA00004167"/>
    </source>
</evidence>
<dbReference type="GO" id="GO:0006508">
    <property type="term" value="P:proteolysis"/>
    <property type="evidence" value="ECO:0007669"/>
    <property type="project" value="UniProtKB-KW"/>
</dbReference>
<organism evidence="6 7">
    <name type="scientific">Marinimicrobium koreense</name>
    <dbReference type="NCBI Taxonomy" id="306545"/>
    <lineage>
        <taxon>Bacteria</taxon>
        <taxon>Pseudomonadati</taxon>
        <taxon>Pseudomonadota</taxon>
        <taxon>Gammaproteobacteria</taxon>
        <taxon>Cellvibrionales</taxon>
        <taxon>Cellvibrionaceae</taxon>
        <taxon>Marinimicrobium</taxon>
    </lineage>
</organism>
<comment type="subcellular location">
    <subcellularLocation>
        <location evidence="1">Membrane</location>
        <topology evidence="1">Single-pass membrane protein</topology>
    </subcellularLocation>
</comment>